<gene>
    <name evidence="3" type="ORF">GCM10022231_28920</name>
</gene>
<comment type="caution">
    <text evidence="3">The sequence shown here is derived from an EMBL/GenBank/DDBJ whole genome shotgun (WGS) entry which is preliminary data.</text>
</comment>
<dbReference type="EMBL" id="BAAAZW010000008">
    <property type="protein sequence ID" value="GAA3966264.1"/>
    <property type="molecule type" value="Genomic_DNA"/>
</dbReference>
<dbReference type="PROSITE" id="PS51257">
    <property type="entry name" value="PROKAR_LIPOPROTEIN"/>
    <property type="match status" value="1"/>
</dbReference>
<dbReference type="Proteomes" id="UP001418444">
    <property type="component" value="Unassembled WGS sequence"/>
</dbReference>
<feature type="compositionally biased region" description="Low complexity" evidence="1">
    <location>
        <begin position="38"/>
        <end position="53"/>
    </location>
</feature>
<proteinExistence type="predicted"/>
<evidence type="ECO:0000313" key="4">
    <source>
        <dbReference type="Proteomes" id="UP001418444"/>
    </source>
</evidence>
<keyword evidence="2" id="KW-0732">Signal</keyword>
<feature type="chain" id="PRO_5046021294" description="Lipoprotein" evidence="2">
    <location>
        <begin position="22"/>
        <end position="146"/>
    </location>
</feature>
<evidence type="ECO:0000256" key="1">
    <source>
        <dbReference type="SAM" id="MobiDB-lite"/>
    </source>
</evidence>
<keyword evidence="4" id="KW-1185">Reference proteome</keyword>
<feature type="region of interest" description="Disordered" evidence="1">
    <location>
        <begin position="38"/>
        <end position="60"/>
    </location>
</feature>
<evidence type="ECO:0000256" key="2">
    <source>
        <dbReference type="SAM" id="SignalP"/>
    </source>
</evidence>
<sequence>MKSKWAIAALAVLALALSGCAGEKHEAPETGVVVTEIETATASTSAPESVPAETPVPTEAPVQTIPTQTVQPQAPPAGPVLGARCLGADAGKTAVDPNGVAIMCDEYRWRENIGQDPRHSWADDQAKWNECRQTNTMEQCRKMLNP</sequence>
<dbReference type="RefSeq" id="WP_344784989.1">
    <property type="nucleotide sequence ID" value="NZ_BAAAZW010000008.1"/>
</dbReference>
<feature type="signal peptide" evidence="2">
    <location>
        <begin position="1"/>
        <end position="21"/>
    </location>
</feature>
<organism evidence="3 4">
    <name type="scientific">Gordonia caeni</name>
    <dbReference type="NCBI Taxonomy" id="1007097"/>
    <lineage>
        <taxon>Bacteria</taxon>
        <taxon>Bacillati</taxon>
        <taxon>Actinomycetota</taxon>
        <taxon>Actinomycetes</taxon>
        <taxon>Mycobacteriales</taxon>
        <taxon>Gordoniaceae</taxon>
        <taxon>Gordonia</taxon>
    </lineage>
</organism>
<evidence type="ECO:0008006" key="5">
    <source>
        <dbReference type="Google" id="ProtNLM"/>
    </source>
</evidence>
<evidence type="ECO:0000313" key="3">
    <source>
        <dbReference type="EMBL" id="GAA3966264.1"/>
    </source>
</evidence>
<accession>A0ABP7PIM4</accession>
<name>A0ABP7PIM4_9ACTN</name>
<reference evidence="4" key="1">
    <citation type="journal article" date="2019" name="Int. J. Syst. Evol. Microbiol.">
        <title>The Global Catalogue of Microorganisms (GCM) 10K type strain sequencing project: providing services to taxonomists for standard genome sequencing and annotation.</title>
        <authorList>
            <consortium name="The Broad Institute Genomics Platform"/>
            <consortium name="The Broad Institute Genome Sequencing Center for Infectious Disease"/>
            <person name="Wu L."/>
            <person name="Ma J."/>
        </authorList>
    </citation>
    <scope>NUCLEOTIDE SEQUENCE [LARGE SCALE GENOMIC DNA]</scope>
    <source>
        <strain evidence="4">JCM 16923</strain>
    </source>
</reference>
<protein>
    <recommendedName>
        <fullName evidence="5">Lipoprotein</fullName>
    </recommendedName>
</protein>